<dbReference type="GeneID" id="123082501"/>
<dbReference type="Gramene" id="TraesCS4A03G0769300.1">
    <property type="protein sequence ID" value="TraesCS4A03G0769300.1.CDS"/>
    <property type="gene ID" value="TraesCS4A03G0769300"/>
</dbReference>
<dbReference type="RefSeq" id="XP_044360764.1">
    <property type="nucleotide sequence ID" value="XM_044504829.1"/>
</dbReference>
<keyword evidence="2" id="KW-1133">Transmembrane helix</keyword>
<dbReference type="EnsemblPlants" id="TraesCS4A02G306300.1">
    <property type="protein sequence ID" value="TraesCS4A02G306300.1"/>
    <property type="gene ID" value="TraesCS4A02G306300"/>
</dbReference>
<keyword evidence="4" id="KW-1185">Reference proteome</keyword>
<sequence length="225" mass="23538">MSLAPPLLRLRAPRPDAALSTAVPSRPLPGCLAIGRGLGSGRAYCLFSGAGAGRRKQEEARRGLESAVDQNKTGFGTWGVETVTRRLRDRRGGPAPAVGGGGRGRSGGGGGGGGGGWFRWFSSGGFWDAAKQTVLTILGIIAAVFLIANFNVLLGAAVYPLLVVLRQIRRALTFAAYCVSRAMSAPASRPKPTPVDSAEVVAAAPVKERARMSARERVVAKWRSD</sequence>
<reference evidence="3" key="2">
    <citation type="submission" date="2018-10" db="UniProtKB">
        <authorList>
            <consortium name="EnsemblPlants"/>
        </authorList>
    </citation>
    <scope>IDENTIFICATION</scope>
</reference>
<dbReference type="Proteomes" id="UP000019116">
    <property type="component" value="Chromosome 4A"/>
</dbReference>
<accession>A0A3B6HZN7</accession>
<feature type="region of interest" description="Disordered" evidence="1">
    <location>
        <begin position="89"/>
        <end position="110"/>
    </location>
</feature>
<dbReference type="PANTHER" id="PTHR36393:SF1">
    <property type="entry name" value="SULFATE ADENYLYLTRANSFERASE SUBUNIT"/>
    <property type="match status" value="1"/>
</dbReference>
<evidence type="ECO:0000256" key="2">
    <source>
        <dbReference type="SAM" id="Phobius"/>
    </source>
</evidence>
<feature type="compositionally biased region" description="Gly residues" evidence="1">
    <location>
        <begin position="98"/>
        <end position="110"/>
    </location>
</feature>
<keyword evidence="2" id="KW-0472">Membrane</keyword>
<dbReference type="PANTHER" id="PTHR36393">
    <property type="entry name" value="SULFATE ADENYLYLTRANSFERASE SUBUNIT"/>
    <property type="match status" value="1"/>
</dbReference>
<protein>
    <submittedName>
        <fullName evidence="3">Uncharacterized protein</fullName>
    </submittedName>
</protein>
<feature type="transmembrane region" description="Helical" evidence="2">
    <location>
        <begin position="134"/>
        <end position="162"/>
    </location>
</feature>
<gene>
    <name evidence="3" type="primary">LOC123082501</name>
</gene>
<proteinExistence type="predicted"/>
<evidence type="ECO:0000313" key="4">
    <source>
        <dbReference type="Proteomes" id="UP000019116"/>
    </source>
</evidence>
<dbReference type="AlphaFoldDB" id="A0A3B6HZN7"/>
<reference evidence="3" key="1">
    <citation type="submission" date="2018-08" db="EMBL/GenBank/DDBJ databases">
        <authorList>
            <person name="Rossello M."/>
        </authorList>
    </citation>
    <scope>NUCLEOTIDE SEQUENCE [LARGE SCALE GENOMIC DNA]</scope>
    <source>
        <strain evidence="3">cv. Chinese Spring</strain>
    </source>
</reference>
<dbReference type="OrthoDB" id="2017354at2759"/>
<dbReference type="OMA" id="VISKWAS"/>
<evidence type="ECO:0000313" key="3">
    <source>
        <dbReference type="EnsemblPlants" id="TraesCS4A02G306300.1"/>
    </source>
</evidence>
<keyword evidence="2" id="KW-0812">Transmembrane</keyword>
<evidence type="ECO:0000256" key="1">
    <source>
        <dbReference type="SAM" id="MobiDB-lite"/>
    </source>
</evidence>
<dbReference type="Gramene" id="TraesCS4A02G306300.1">
    <property type="protein sequence ID" value="TraesCS4A02G306300.1"/>
    <property type="gene ID" value="TraesCS4A02G306300"/>
</dbReference>
<name>A0A3B6HZN7_WHEAT</name>
<organism evidence="3">
    <name type="scientific">Triticum aestivum</name>
    <name type="common">Wheat</name>
    <dbReference type="NCBI Taxonomy" id="4565"/>
    <lineage>
        <taxon>Eukaryota</taxon>
        <taxon>Viridiplantae</taxon>
        <taxon>Streptophyta</taxon>
        <taxon>Embryophyta</taxon>
        <taxon>Tracheophyta</taxon>
        <taxon>Spermatophyta</taxon>
        <taxon>Magnoliopsida</taxon>
        <taxon>Liliopsida</taxon>
        <taxon>Poales</taxon>
        <taxon>Poaceae</taxon>
        <taxon>BOP clade</taxon>
        <taxon>Pooideae</taxon>
        <taxon>Triticodae</taxon>
        <taxon>Triticeae</taxon>
        <taxon>Triticinae</taxon>
        <taxon>Triticum</taxon>
    </lineage>
</organism>
<dbReference type="STRING" id="4565.A0A3B6HZN7"/>